<accession>A0A0A9DXP9</accession>
<evidence type="ECO:0000313" key="1">
    <source>
        <dbReference type="EMBL" id="JAD90455.1"/>
    </source>
</evidence>
<reference evidence="1" key="2">
    <citation type="journal article" date="2015" name="Data Brief">
        <title>Shoot transcriptome of the giant reed, Arundo donax.</title>
        <authorList>
            <person name="Barrero R.A."/>
            <person name="Guerrero F.D."/>
            <person name="Moolhuijzen P."/>
            <person name="Goolsby J.A."/>
            <person name="Tidwell J."/>
            <person name="Bellgard S.E."/>
            <person name="Bellgard M.I."/>
        </authorList>
    </citation>
    <scope>NUCLEOTIDE SEQUENCE</scope>
    <source>
        <tissue evidence="1">Shoot tissue taken approximately 20 cm above the soil surface</tissue>
    </source>
</reference>
<proteinExistence type="predicted"/>
<name>A0A0A9DXP9_ARUDO</name>
<organism evidence="1">
    <name type="scientific">Arundo donax</name>
    <name type="common">Giant reed</name>
    <name type="synonym">Donax arundinaceus</name>
    <dbReference type="NCBI Taxonomy" id="35708"/>
    <lineage>
        <taxon>Eukaryota</taxon>
        <taxon>Viridiplantae</taxon>
        <taxon>Streptophyta</taxon>
        <taxon>Embryophyta</taxon>
        <taxon>Tracheophyta</taxon>
        <taxon>Spermatophyta</taxon>
        <taxon>Magnoliopsida</taxon>
        <taxon>Liliopsida</taxon>
        <taxon>Poales</taxon>
        <taxon>Poaceae</taxon>
        <taxon>PACMAD clade</taxon>
        <taxon>Arundinoideae</taxon>
        <taxon>Arundineae</taxon>
        <taxon>Arundo</taxon>
    </lineage>
</organism>
<reference evidence="1" key="1">
    <citation type="submission" date="2014-09" db="EMBL/GenBank/DDBJ databases">
        <authorList>
            <person name="Magalhaes I.L.F."/>
            <person name="Oliveira U."/>
            <person name="Santos F.R."/>
            <person name="Vidigal T.H.D.A."/>
            <person name="Brescovit A.D."/>
            <person name="Santos A.J."/>
        </authorList>
    </citation>
    <scope>NUCLEOTIDE SEQUENCE</scope>
    <source>
        <tissue evidence="1">Shoot tissue taken approximately 20 cm above the soil surface</tissue>
    </source>
</reference>
<protein>
    <submittedName>
        <fullName evidence="1">Uncharacterized protein</fullName>
    </submittedName>
</protein>
<dbReference type="AlphaFoldDB" id="A0A0A9DXP9"/>
<dbReference type="EMBL" id="GBRH01207440">
    <property type="protein sequence ID" value="JAD90455.1"/>
    <property type="molecule type" value="Transcribed_RNA"/>
</dbReference>
<sequence length="94" mass="9985">MKKGGGWTNLGNICGKTAAVLTLRICFRPSRAVADVSSSSKDRSSVGTISSMACSPALLYRVLKANAADSRTSWVLSHRAVRMVGIRSSIKLNS</sequence>